<evidence type="ECO:0000313" key="3">
    <source>
        <dbReference type="Proteomes" id="UP000581189"/>
    </source>
</evidence>
<dbReference type="InterPro" id="IPR011055">
    <property type="entry name" value="Dup_hybrid_motif"/>
</dbReference>
<evidence type="ECO:0000313" key="2">
    <source>
        <dbReference type="EMBL" id="MBB1519128.1"/>
    </source>
</evidence>
<keyword evidence="3" id="KW-1185">Reference proteome</keyword>
<reference evidence="2 3" key="1">
    <citation type="submission" date="2020-08" db="EMBL/GenBank/DDBJ databases">
        <authorList>
            <person name="Kim C.M."/>
        </authorList>
    </citation>
    <scope>NUCLEOTIDE SEQUENCE [LARGE SCALE GENOMIC DNA]</scope>
    <source>
        <strain evidence="2 3">SR9</strain>
    </source>
</reference>
<dbReference type="Gene3D" id="2.70.70.10">
    <property type="entry name" value="Glucose Permease (Domain IIA)"/>
    <property type="match status" value="1"/>
</dbReference>
<dbReference type="GO" id="GO:0004222">
    <property type="term" value="F:metalloendopeptidase activity"/>
    <property type="evidence" value="ECO:0007669"/>
    <property type="project" value="TreeGrafter"/>
</dbReference>
<comment type="caution">
    <text evidence="2">The sequence shown here is derived from an EMBL/GenBank/DDBJ whole genome shotgun (WGS) entry which is preliminary data.</text>
</comment>
<name>A0A7W4H306_9GAMM</name>
<sequence length="278" mass="30971">MYKYKDSNGKWVFSDKRPADTHEVESIEYKDNKTTLPKPAIYTRHQDGWYYLIADNPLHAPVEFRVISTAFETGTHSYVAPSTKQEVIYKSRTNIPPFRYGWQLGDPAAQAINYLYKTPVSSLTTHRITQSFNGAFSHTDAANMYAVDIAMPVGTNISAAREGTVVWAKDDYHMSGKTGYFLDKANYVKILHDDGTYAVYAHLLMGSAKVQPGDRVRVGDILARSGSSGYSTGPHLHFVVRRNAGLTTVSIPFKFVDQNGTPFIPQRGMKLAGVANSF</sequence>
<feature type="domain" description="M23ase beta-sheet core" evidence="1">
    <location>
        <begin position="145"/>
        <end position="244"/>
    </location>
</feature>
<dbReference type="EMBL" id="JACJFN010000002">
    <property type="protein sequence ID" value="MBB1519128.1"/>
    <property type="molecule type" value="Genomic_DNA"/>
</dbReference>
<dbReference type="InterPro" id="IPR050570">
    <property type="entry name" value="Cell_wall_metabolism_enzyme"/>
</dbReference>
<evidence type="ECO:0000259" key="1">
    <source>
        <dbReference type="Pfam" id="PF01551"/>
    </source>
</evidence>
<dbReference type="CDD" id="cd12797">
    <property type="entry name" value="M23_peptidase"/>
    <property type="match status" value="1"/>
</dbReference>
<dbReference type="AlphaFoldDB" id="A0A7W4H306"/>
<dbReference type="PANTHER" id="PTHR21666">
    <property type="entry name" value="PEPTIDASE-RELATED"/>
    <property type="match status" value="1"/>
</dbReference>
<dbReference type="InterPro" id="IPR016047">
    <property type="entry name" value="M23ase_b-sheet_dom"/>
</dbReference>
<dbReference type="PANTHER" id="PTHR21666:SF294">
    <property type="entry name" value="PEPTIDASE M23"/>
    <property type="match status" value="1"/>
</dbReference>
<organism evidence="2 3">
    <name type="scientific">Aquipseudomonas guryensis</name>
    <dbReference type="NCBI Taxonomy" id="2759165"/>
    <lineage>
        <taxon>Bacteria</taxon>
        <taxon>Pseudomonadati</taxon>
        <taxon>Pseudomonadota</taxon>
        <taxon>Gammaproteobacteria</taxon>
        <taxon>Pseudomonadales</taxon>
        <taxon>Pseudomonadaceae</taxon>
        <taxon>Aquipseudomonas</taxon>
    </lineage>
</organism>
<gene>
    <name evidence="2" type="ORF">H3H45_07740</name>
</gene>
<proteinExistence type="predicted"/>
<dbReference type="Proteomes" id="UP000581189">
    <property type="component" value="Unassembled WGS sequence"/>
</dbReference>
<dbReference type="Pfam" id="PF01551">
    <property type="entry name" value="Peptidase_M23"/>
    <property type="match status" value="1"/>
</dbReference>
<dbReference type="SUPFAM" id="SSF51261">
    <property type="entry name" value="Duplicated hybrid motif"/>
    <property type="match status" value="1"/>
</dbReference>
<protein>
    <submittedName>
        <fullName evidence="2">M23 family metallopeptidase</fullName>
    </submittedName>
</protein>
<accession>A0A7W4H306</accession>